<accession>A0A502EKT3</accession>
<dbReference type="Proteomes" id="UP000317078">
    <property type="component" value="Unassembled WGS sequence"/>
</dbReference>
<keyword evidence="2" id="KW-1185">Reference proteome</keyword>
<dbReference type="EMBL" id="RCZP01000079">
    <property type="protein sequence ID" value="TPG38057.1"/>
    <property type="molecule type" value="Genomic_DNA"/>
</dbReference>
<dbReference type="AlphaFoldDB" id="A0A502EKT3"/>
<organism evidence="1 2">
    <name type="scientific">Muricoccus nepalensis</name>
    <dbReference type="NCBI Taxonomy" id="1854500"/>
    <lineage>
        <taxon>Bacteria</taxon>
        <taxon>Pseudomonadati</taxon>
        <taxon>Pseudomonadota</taxon>
        <taxon>Alphaproteobacteria</taxon>
        <taxon>Acetobacterales</taxon>
        <taxon>Roseomonadaceae</taxon>
        <taxon>Muricoccus</taxon>
    </lineage>
</organism>
<dbReference type="OrthoDB" id="8454975at2"/>
<gene>
    <name evidence="1" type="ORF">EAH89_29570</name>
</gene>
<name>A0A502EKT3_9PROT</name>
<evidence type="ECO:0000313" key="1">
    <source>
        <dbReference type="EMBL" id="TPG38057.1"/>
    </source>
</evidence>
<protein>
    <submittedName>
        <fullName evidence="1">Uncharacterized protein</fullName>
    </submittedName>
</protein>
<dbReference type="RefSeq" id="WP_140887630.1">
    <property type="nucleotide sequence ID" value="NZ_RCZP01000079.1"/>
</dbReference>
<sequence length="189" mass="21220">MSAKTTRASVHGAKSFRQALNTMAENPASLALLMQQYGDTRPLPTIYRSMREMASGESPVSSEMMVLLAVLKRSPLTTRRFGQWEVTDYGLEACDGKYSIAADTLHRLRSGTDLYSLPMHMAEKNWVNLPDFLSAFQAALALHQPVLYDLDRMARSRLAAERVRREGEAFEQRLGTRTSYTVKDLLAAM</sequence>
<evidence type="ECO:0000313" key="2">
    <source>
        <dbReference type="Proteomes" id="UP000317078"/>
    </source>
</evidence>
<reference evidence="1 2" key="1">
    <citation type="journal article" date="2019" name="Environ. Microbiol.">
        <title>Species interactions and distinct microbial communities in high Arctic permafrost affected cryosols are associated with the CH4 and CO2 gas fluxes.</title>
        <authorList>
            <person name="Altshuler I."/>
            <person name="Hamel J."/>
            <person name="Turney S."/>
            <person name="Magnuson E."/>
            <person name="Levesque R."/>
            <person name="Greer C."/>
            <person name="Whyte L.G."/>
        </authorList>
    </citation>
    <scope>NUCLEOTIDE SEQUENCE [LARGE SCALE GENOMIC DNA]</scope>
    <source>
        <strain evidence="1 2">S9.3B</strain>
    </source>
</reference>
<comment type="caution">
    <text evidence="1">The sequence shown here is derived from an EMBL/GenBank/DDBJ whole genome shotgun (WGS) entry which is preliminary data.</text>
</comment>
<proteinExistence type="predicted"/>